<dbReference type="CDD" id="cd04433">
    <property type="entry name" value="AFD_class_I"/>
    <property type="match status" value="1"/>
</dbReference>
<evidence type="ECO:0000313" key="5">
    <source>
        <dbReference type="EMBL" id="MBB3999568.1"/>
    </source>
</evidence>
<dbReference type="EMBL" id="JACIEK010000010">
    <property type="protein sequence ID" value="MBB3999568.1"/>
    <property type="molecule type" value="Genomic_DNA"/>
</dbReference>
<protein>
    <submittedName>
        <fullName evidence="5">Acyl-coenzyme A synthetase/AMP-(Fatty) acid ligase</fullName>
    </submittedName>
</protein>
<evidence type="ECO:0000313" key="6">
    <source>
        <dbReference type="Proteomes" id="UP000542776"/>
    </source>
</evidence>
<dbReference type="PROSITE" id="PS00455">
    <property type="entry name" value="AMP_BINDING"/>
    <property type="match status" value="1"/>
</dbReference>
<gene>
    <name evidence="5" type="ORF">GGR04_003438</name>
</gene>
<dbReference type="Pfam" id="PF13193">
    <property type="entry name" value="AMP-binding_C"/>
    <property type="match status" value="1"/>
</dbReference>
<dbReference type="RefSeq" id="WP_246393244.1">
    <property type="nucleotide sequence ID" value="NZ_JACIEK010000010.1"/>
</dbReference>
<dbReference type="GO" id="GO:0031956">
    <property type="term" value="F:medium-chain fatty acid-CoA ligase activity"/>
    <property type="evidence" value="ECO:0007669"/>
    <property type="project" value="TreeGrafter"/>
</dbReference>
<evidence type="ECO:0000256" key="2">
    <source>
        <dbReference type="ARBA" id="ARBA00022598"/>
    </source>
</evidence>
<dbReference type="InterPro" id="IPR000873">
    <property type="entry name" value="AMP-dep_synth/lig_dom"/>
</dbReference>
<keyword evidence="6" id="KW-1185">Reference proteome</keyword>
<evidence type="ECO:0000259" key="4">
    <source>
        <dbReference type="Pfam" id="PF13193"/>
    </source>
</evidence>
<dbReference type="Gene3D" id="3.40.50.12780">
    <property type="entry name" value="N-terminal domain of ligase-like"/>
    <property type="match status" value="1"/>
</dbReference>
<dbReference type="InterPro" id="IPR025110">
    <property type="entry name" value="AMP-bd_C"/>
</dbReference>
<sequence>MIEIDARTLSADEMDAAVLRVSQEARLAGGSGERVAARFRDTTESLAFILAARRLGATLLPIHPALPDEGARRLAERAGCHRLFLDTTEGEPVEGAAPPVPGEGELLQMSSGTTGEPKCIARRWSAVEREIESYVAAFPEPDTMTPVVACPITHSYGLICGVFAGLRRGRAPVVVDPTNPRYLLRRLAEIERPLLYTSPAMLHTLARLLPEGERIHAAMTSGTLLPGPWFAAIRARVEHLFQQYGCSEAGCIAVNPDLRQTDAIGRPLPHHVVRAGASAEEPAEIVVEGEAGTVRTADLGYLDPDGMLVFLSRMDDTINVSGLNVYPREVEDVVMAMPGVTDAVAFARPDAFAGERVTLLFSAEAPVPPRDLQEWCRRWLAGHQVPGEAVQVAVLPRQANGKISRREVAERYSNGETTEARP</sequence>
<dbReference type="PANTHER" id="PTHR43201:SF5">
    <property type="entry name" value="MEDIUM-CHAIN ACYL-COA LIGASE ACSF2, MITOCHONDRIAL"/>
    <property type="match status" value="1"/>
</dbReference>
<dbReference type="SUPFAM" id="SSF56801">
    <property type="entry name" value="Acetyl-CoA synthetase-like"/>
    <property type="match status" value="1"/>
</dbReference>
<organism evidence="5 6">
    <name type="scientific">Aureimonas pseudogalii</name>
    <dbReference type="NCBI Taxonomy" id="1744844"/>
    <lineage>
        <taxon>Bacteria</taxon>
        <taxon>Pseudomonadati</taxon>
        <taxon>Pseudomonadota</taxon>
        <taxon>Alphaproteobacteria</taxon>
        <taxon>Hyphomicrobiales</taxon>
        <taxon>Aurantimonadaceae</taxon>
        <taxon>Aureimonas</taxon>
    </lineage>
</organism>
<dbReference type="Pfam" id="PF00501">
    <property type="entry name" value="AMP-binding"/>
    <property type="match status" value="1"/>
</dbReference>
<dbReference type="AlphaFoldDB" id="A0A7W6ML84"/>
<comment type="caution">
    <text evidence="5">The sequence shown here is derived from an EMBL/GenBank/DDBJ whole genome shotgun (WGS) entry which is preliminary data.</text>
</comment>
<keyword evidence="2 5" id="KW-0436">Ligase</keyword>
<dbReference type="GO" id="GO:0006631">
    <property type="term" value="P:fatty acid metabolic process"/>
    <property type="evidence" value="ECO:0007669"/>
    <property type="project" value="TreeGrafter"/>
</dbReference>
<dbReference type="Proteomes" id="UP000542776">
    <property type="component" value="Unassembled WGS sequence"/>
</dbReference>
<feature type="domain" description="AMP-dependent synthetase/ligase" evidence="3">
    <location>
        <begin position="106"/>
        <end position="274"/>
    </location>
</feature>
<proteinExistence type="inferred from homology"/>
<dbReference type="Gene3D" id="3.30.300.30">
    <property type="match status" value="1"/>
</dbReference>
<accession>A0A7W6ML84</accession>
<evidence type="ECO:0000259" key="3">
    <source>
        <dbReference type="Pfam" id="PF00501"/>
    </source>
</evidence>
<feature type="domain" description="AMP-binding enzyme C-terminal" evidence="4">
    <location>
        <begin position="329"/>
        <end position="402"/>
    </location>
</feature>
<dbReference type="InterPro" id="IPR045851">
    <property type="entry name" value="AMP-bd_C_sf"/>
</dbReference>
<dbReference type="InterPro" id="IPR020845">
    <property type="entry name" value="AMP-binding_CS"/>
</dbReference>
<reference evidence="5 6" key="1">
    <citation type="submission" date="2020-08" db="EMBL/GenBank/DDBJ databases">
        <title>Genomic Encyclopedia of Type Strains, Phase IV (KMG-IV): sequencing the most valuable type-strain genomes for metagenomic binning, comparative biology and taxonomic classification.</title>
        <authorList>
            <person name="Goeker M."/>
        </authorList>
    </citation>
    <scope>NUCLEOTIDE SEQUENCE [LARGE SCALE GENOMIC DNA]</scope>
    <source>
        <strain evidence="5 6">DSM 102238</strain>
    </source>
</reference>
<comment type="similarity">
    <text evidence="1">Belongs to the ATP-dependent AMP-binding enzyme family.</text>
</comment>
<name>A0A7W6ML84_9HYPH</name>
<dbReference type="InterPro" id="IPR042099">
    <property type="entry name" value="ANL_N_sf"/>
</dbReference>
<dbReference type="PANTHER" id="PTHR43201">
    <property type="entry name" value="ACYL-COA SYNTHETASE"/>
    <property type="match status" value="1"/>
</dbReference>
<evidence type="ECO:0000256" key="1">
    <source>
        <dbReference type="ARBA" id="ARBA00006432"/>
    </source>
</evidence>